<evidence type="ECO:0000256" key="3">
    <source>
        <dbReference type="SAM" id="SignalP"/>
    </source>
</evidence>
<evidence type="ECO:0000256" key="1">
    <source>
        <dbReference type="ARBA" id="ARBA00010062"/>
    </source>
</evidence>
<evidence type="ECO:0000259" key="4">
    <source>
        <dbReference type="Pfam" id="PF13458"/>
    </source>
</evidence>
<organism evidence="5 6">
    <name type="scientific">Nocardioides endophyticus</name>
    <dbReference type="NCBI Taxonomy" id="1353775"/>
    <lineage>
        <taxon>Bacteria</taxon>
        <taxon>Bacillati</taxon>
        <taxon>Actinomycetota</taxon>
        <taxon>Actinomycetes</taxon>
        <taxon>Propionibacteriales</taxon>
        <taxon>Nocardioidaceae</taxon>
        <taxon>Nocardioides</taxon>
    </lineage>
</organism>
<feature type="domain" description="Leucine-binding protein" evidence="4">
    <location>
        <begin position="63"/>
        <end position="405"/>
    </location>
</feature>
<keyword evidence="2 3" id="KW-0732">Signal</keyword>
<evidence type="ECO:0000313" key="6">
    <source>
        <dbReference type="Proteomes" id="UP001499882"/>
    </source>
</evidence>
<dbReference type="PANTHER" id="PTHR47235">
    <property type="entry name" value="BLR6548 PROTEIN"/>
    <property type="match status" value="1"/>
</dbReference>
<dbReference type="EMBL" id="BAABKN010000028">
    <property type="protein sequence ID" value="GAA4753189.1"/>
    <property type="molecule type" value="Genomic_DNA"/>
</dbReference>
<proteinExistence type="inferred from homology"/>
<dbReference type="Proteomes" id="UP001499882">
    <property type="component" value="Unassembled WGS sequence"/>
</dbReference>
<sequence>MEANMQASFSKSVRIRRSRTFVVALSAFAIAASVTACSTKKDDGPGAESADGVKMGPGVTKSTIDLGVITDLSGPFATVGNALNQGAQIWFDELNTDGGICGREVKLDVRDSGYDLPKSISLYSEMEADVLGFQMILGSPQMAALGPKMEEDDIFVMPGSWASSLLGRKNGLIVGATFDLEMINGISWMMDEGLIKEGDTIGHIYLQGELGENALAGSTYAADQLGLTLVGQEVPPTATDVTSQVTTLKNKGVKAILLSTTPGQTASAAAADDASGLKVPLLGSNPSWAPQLLGTAAGDALKEHYYVAQSYQLFNADVPGAEKVREEYAAKYKDEPIAVIPWSYAAASAYSAILEKACENGDLTREGVLAAYPEITELDTGGIMPPLDFSDPSEPPTRSVLIARPEDNPLGGLKLVREAETSDLAADYPMPQG</sequence>
<feature type="chain" id="PRO_5047323330" evidence="3">
    <location>
        <begin position="32"/>
        <end position="433"/>
    </location>
</feature>
<comment type="similarity">
    <text evidence="1">Belongs to the leucine-binding protein family.</text>
</comment>
<dbReference type="SUPFAM" id="SSF53822">
    <property type="entry name" value="Periplasmic binding protein-like I"/>
    <property type="match status" value="1"/>
</dbReference>
<name>A0ABP8ZD34_9ACTN</name>
<keyword evidence="6" id="KW-1185">Reference proteome</keyword>
<reference evidence="6" key="1">
    <citation type="journal article" date="2019" name="Int. J. Syst. Evol. Microbiol.">
        <title>The Global Catalogue of Microorganisms (GCM) 10K type strain sequencing project: providing services to taxonomists for standard genome sequencing and annotation.</title>
        <authorList>
            <consortium name="The Broad Institute Genomics Platform"/>
            <consortium name="The Broad Institute Genome Sequencing Center for Infectious Disease"/>
            <person name="Wu L."/>
            <person name="Ma J."/>
        </authorList>
    </citation>
    <scope>NUCLEOTIDE SEQUENCE [LARGE SCALE GENOMIC DNA]</scope>
    <source>
        <strain evidence="6">JCM 18532</strain>
    </source>
</reference>
<comment type="caution">
    <text evidence="5">The sequence shown here is derived from an EMBL/GenBank/DDBJ whole genome shotgun (WGS) entry which is preliminary data.</text>
</comment>
<dbReference type="Pfam" id="PF13458">
    <property type="entry name" value="Peripla_BP_6"/>
    <property type="match status" value="1"/>
</dbReference>
<dbReference type="InterPro" id="IPR028081">
    <property type="entry name" value="Leu-bd"/>
</dbReference>
<dbReference type="Gene3D" id="3.40.50.2300">
    <property type="match status" value="2"/>
</dbReference>
<dbReference type="InterPro" id="IPR028082">
    <property type="entry name" value="Peripla_BP_I"/>
</dbReference>
<evidence type="ECO:0000313" key="5">
    <source>
        <dbReference type="EMBL" id="GAA4753189.1"/>
    </source>
</evidence>
<dbReference type="PANTHER" id="PTHR47235:SF1">
    <property type="entry name" value="BLR6548 PROTEIN"/>
    <property type="match status" value="1"/>
</dbReference>
<protein>
    <submittedName>
        <fullName evidence="5">ABC transporter substrate-binding protein</fullName>
    </submittedName>
</protein>
<feature type="signal peptide" evidence="3">
    <location>
        <begin position="1"/>
        <end position="31"/>
    </location>
</feature>
<gene>
    <name evidence="5" type="ORF">GCM10023350_43070</name>
</gene>
<evidence type="ECO:0000256" key="2">
    <source>
        <dbReference type="ARBA" id="ARBA00022729"/>
    </source>
</evidence>
<accession>A0ABP8ZD34</accession>